<evidence type="ECO:0008006" key="4">
    <source>
        <dbReference type="Google" id="ProtNLM"/>
    </source>
</evidence>
<dbReference type="PROSITE" id="PS51367">
    <property type="entry name" value="THAUMATIN_2"/>
    <property type="match status" value="1"/>
</dbReference>
<name>A0AAV5ANS3_9AGAM</name>
<dbReference type="SMART" id="SM00205">
    <property type="entry name" value="THN"/>
    <property type="match status" value="1"/>
</dbReference>
<protein>
    <recommendedName>
        <fullName evidence="4">Osmotin thaumatin-like protein</fullName>
    </recommendedName>
</protein>
<feature type="chain" id="PRO_5043697158" description="Osmotin thaumatin-like protein" evidence="1">
    <location>
        <begin position="21"/>
        <end position="210"/>
    </location>
</feature>
<evidence type="ECO:0000256" key="1">
    <source>
        <dbReference type="SAM" id="SignalP"/>
    </source>
</evidence>
<keyword evidence="1" id="KW-0732">Signal</keyword>
<organism evidence="2 3">
    <name type="scientific">Clathrus columnatus</name>
    <dbReference type="NCBI Taxonomy" id="1419009"/>
    <lineage>
        <taxon>Eukaryota</taxon>
        <taxon>Fungi</taxon>
        <taxon>Dikarya</taxon>
        <taxon>Basidiomycota</taxon>
        <taxon>Agaricomycotina</taxon>
        <taxon>Agaricomycetes</taxon>
        <taxon>Phallomycetidae</taxon>
        <taxon>Phallales</taxon>
        <taxon>Clathraceae</taxon>
        <taxon>Clathrus</taxon>
    </lineage>
</organism>
<accession>A0AAV5ANS3</accession>
<dbReference type="Proteomes" id="UP001050691">
    <property type="component" value="Unassembled WGS sequence"/>
</dbReference>
<dbReference type="EMBL" id="BPWL01000009">
    <property type="protein sequence ID" value="GJJ14323.1"/>
    <property type="molecule type" value="Genomic_DNA"/>
</dbReference>
<dbReference type="SUPFAM" id="SSF49870">
    <property type="entry name" value="Osmotin, thaumatin-like protein"/>
    <property type="match status" value="1"/>
</dbReference>
<evidence type="ECO:0000313" key="2">
    <source>
        <dbReference type="EMBL" id="GJJ14323.1"/>
    </source>
</evidence>
<dbReference type="AlphaFoldDB" id="A0AAV5ANS3"/>
<gene>
    <name evidence="2" type="ORF">Clacol_008587</name>
</gene>
<feature type="signal peptide" evidence="1">
    <location>
        <begin position="1"/>
        <end position="20"/>
    </location>
</feature>
<dbReference type="Pfam" id="PF00314">
    <property type="entry name" value="Thaumatin"/>
    <property type="match status" value="1"/>
</dbReference>
<dbReference type="InterPro" id="IPR037176">
    <property type="entry name" value="Osmotin/thaumatin-like_sf"/>
</dbReference>
<dbReference type="InterPro" id="IPR001938">
    <property type="entry name" value="Thaumatin"/>
</dbReference>
<proteinExistence type="predicted"/>
<sequence>MTRLFNYTALFSALAISISAQTLNVVNKCSEQVFLNTQSSSGTIANNVFVAAGTGCSSSGACTTGGPTWDGKTPFSRAEFNFAAIPGSVTYDISLIYGYNVGMEISGCEQFACTLPGGCPVPGPDNSCFSGCCTSASACSGGALPAGGGGCPNNAFAGPHSAFFYNNCPNAYAFPDNDGANGGKPANHVDTTCATKSVTLTLCPGTTSHI</sequence>
<comment type="caution">
    <text evidence="2">The sequence shown here is derived from an EMBL/GenBank/DDBJ whole genome shotgun (WGS) entry which is preliminary data.</text>
</comment>
<dbReference type="Gene3D" id="2.60.110.10">
    <property type="entry name" value="Thaumatin"/>
    <property type="match status" value="1"/>
</dbReference>
<evidence type="ECO:0000313" key="3">
    <source>
        <dbReference type="Proteomes" id="UP001050691"/>
    </source>
</evidence>
<keyword evidence="3" id="KW-1185">Reference proteome</keyword>
<reference evidence="2" key="1">
    <citation type="submission" date="2021-10" db="EMBL/GenBank/DDBJ databases">
        <title>De novo Genome Assembly of Clathrus columnatus (Basidiomycota, Fungi) Using Illumina and Nanopore Sequence Data.</title>
        <authorList>
            <person name="Ogiso-Tanaka E."/>
            <person name="Itagaki H."/>
            <person name="Hosoya T."/>
            <person name="Hosaka K."/>
        </authorList>
    </citation>
    <scope>NUCLEOTIDE SEQUENCE</scope>
    <source>
        <strain evidence="2">MO-923</strain>
    </source>
</reference>